<keyword evidence="3" id="KW-1185">Reference proteome</keyword>
<evidence type="ECO:0000256" key="1">
    <source>
        <dbReference type="SAM" id="SignalP"/>
    </source>
</evidence>
<feature type="chain" id="PRO_5011470020" evidence="1">
    <location>
        <begin position="33"/>
        <end position="123"/>
    </location>
</feature>
<evidence type="ECO:0000313" key="2">
    <source>
        <dbReference type="EMBL" id="SFI47666.1"/>
    </source>
</evidence>
<sequence>MFLASTRLSFFSRFVLFAVGMCSALSAMPAVADANVPPVITFFDYVIPMDDYFIFYGMVDDEDPASCTILFGGPLEGGYTSVNEDGSFMLCLSWDPGDLRSVTATAYDSLYQASYATKTWGVE</sequence>
<dbReference type="EMBL" id="FOQD01000009">
    <property type="protein sequence ID" value="SFI47666.1"/>
    <property type="molecule type" value="Genomic_DNA"/>
</dbReference>
<reference evidence="3" key="1">
    <citation type="submission" date="2016-10" db="EMBL/GenBank/DDBJ databases">
        <authorList>
            <person name="Varghese N."/>
            <person name="Submissions S."/>
        </authorList>
    </citation>
    <scope>NUCLEOTIDE SEQUENCE [LARGE SCALE GENOMIC DNA]</scope>
    <source>
        <strain evidence="3">DSM 26348</strain>
    </source>
</reference>
<dbReference type="RefSeq" id="WP_092050850.1">
    <property type="nucleotide sequence ID" value="NZ_FOQD01000009.1"/>
</dbReference>
<feature type="signal peptide" evidence="1">
    <location>
        <begin position="1"/>
        <end position="32"/>
    </location>
</feature>
<dbReference type="OrthoDB" id="9976310at2"/>
<keyword evidence="1" id="KW-0732">Signal</keyword>
<evidence type="ECO:0000313" key="3">
    <source>
        <dbReference type="Proteomes" id="UP000199518"/>
    </source>
</evidence>
<proteinExistence type="predicted"/>
<dbReference type="AlphaFoldDB" id="A0A1I3IIA4"/>
<protein>
    <submittedName>
        <fullName evidence="2">Uncharacterized protein</fullName>
    </submittedName>
</protein>
<organism evidence="2 3">
    <name type="scientific">Planctomicrobium piriforme</name>
    <dbReference type="NCBI Taxonomy" id="1576369"/>
    <lineage>
        <taxon>Bacteria</taxon>
        <taxon>Pseudomonadati</taxon>
        <taxon>Planctomycetota</taxon>
        <taxon>Planctomycetia</taxon>
        <taxon>Planctomycetales</taxon>
        <taxon>Planctomycetaceae</taxon>
        <taxon>Planctomicrobium</taxon>
    </lineage>
</organism>
<gene>
    <name evidence="2" type="ORF">SAMN05421753_109135</name>
</gene>
<dbReference type="Proteomes" id="UP000199518">
    <property type="component" value="Unassembled WGS sequence"/>
</dbReference>
<accession>A0A1I3IIA4</accession>
<name>A0A1I3IIA4_9PLAN</name>